<dbReference type="InterPro" id="IPR000073">
    <property type="entry name" value="AB_hydrolase_1"/>
</dbReference>
<proteinExistence type="predicted"/>
<keyword evidence="3" id="KW-1185">Reference proteome</keyword>
<dbReference type="Pfam" id="PF12697">
    <property type="entry name" value="Abhydrolase_6"/>
    <property type="match status" value="1"/>
</dbReference>
<dbReference type="SUPFAM" id="SSF53474">
    <property type="entry name" value="alpha/beta-Hydrolases"/>
    <property type="match status" value="1"/>
</dbReference>
<dbReference type="STRING" id="53378.BRW65_18745"/>
<dbReference type="PANTHER" id="PTHR43798">
    <property type="entry name" value="MONOACYLGLYCEROL LIPASE"/>
    <property type="match status" value="1"/>
</dbReference>
<dbReference type="InterPro" id="IPR050266">
    <property type="entry name" value="AB_hydrolase_sf"/>
</dbReference>
<reference evidence="2 3" key="1">
    <citation type="submission" date="2016-11" db="EMBL/GenBank/DDBJ databases">
        <title>Genome sequences of unsequenced Mycobacteria.</title>
        <authorList>
            <person name="Greninger A.L."/>
            <person name="Fang F."/>
            <person name="Jerome K.R."/>
        </authorList>
    </citation>
    <scope>NUCLEOTIDE SEQUENCE [LARGE SCALE GENOMIC DNA]</scope>
    <source>
        <strain evidence="2 3">M11</strain>
    </source>
</reference>
<dbReference type="InterPro" id="IPR029058">
    <property type="entry name" value="AB_hydrolase_fold"/>
</dbReference>
<organism evidence="2 3">
    <name type="scientific">Mycobacterium paraffinicum</name>
    <dbReference type="NCBI Taxonomy" id="53378"/>
    <lineage>
        <taxon>Bacteria</taxon>
        <taxon>Bacillati</taxon>
        <taxon>Actinomycetota</taxon>
        <taxon>Actinomycetes</taxon>
        <taxon>Mycobacteriales</taxon>
        <taxon>Mycobacteriaceae</taxon>
        <taxon>Mycobacterium</taxon>
    </lineage>
</organism>
<evidence type="ECO:0000313" key="3">
    <source>
        <dbReference type="Proteomes" id="UP000186438"/>
    </source>
</evidence>
<accession>A0A1Q4HRA1</accession>
<dbReference type="AlphaFoldDB" id="A0A1Q4HRA1"/>
<name>A0A1Q4HRA1_9MYCO</name>
<dbReference type="Gene3D" id="3.40.50.1820">
    <property type="entry name" value="alpha/beta hydrolase"/>
    <property type="match status" value="1"/>
</dbReference>
<dbReference type="Proteomes" id="UP000186438">
    <property type="component" value="Unassembled WGS sequence"/>
</dbReference>
<evidence type="ECO:0000259" key="1">
    <source>
        <dbReference type="Pfam" id="PF12697"/>
    </source>
</evidence>
<comment type="caution">
    <text evidence="2">The sequence shown here is derived from an EMBL/GenBank/DDBJ whole genome shotgun (WGS) entry which is preliminary data.</text>
</comment>
<keyword evidence="2" id="KW-0378">Hydrolase</keyword>
<sequence>MSASAWQETVPLVAVHHEVFTPTAIGHRGGPPVQRRPVTIWDVIDATELYLDQQGLKRPHLAGNSMGGFVALELARRGRAASVAAFSPAGLWTDALRERVMTRGRRIAAMSRLAHRVTPLVVKSPRLRRQAMRDLAWRADRISAARALEIANDALGCGIINDVLRSGDEQVLAMNALPCPITIAWPEKDRVHPIELYEMTVKERLPGAVFSVLPGVGHVPMLDDPELVARTILAVTGAAED</sequence>
<protein>
    <submittedName>
        <fullName evidence="2">Alpha/beta hydrolase</fullName>
    </submittedName>
</protein>
<feature type="domain" description="AB hydrolase-1" evidence="1">
    <location>
        <begin position="2"/>
        <end position="230"/>
    </location>
</feature>
<dbReference type="GO" id="GO:0016787">
    <property type="term" value="F:hydrolase activity"/>
    <property type="evidence" value="ECO:0007669"/>
    <property type="project" value="UniProtKB-KW"/>
</dbReference>
<evidence type="ECO:0000313" key="2">
    <source>
        <dbReference type="EMBL" id="OJZ71310.1"/>
    </source>
</evidence>
<gene>
    <name evidence="2" type="ORF">BRW65_18745</name>
</gene>
<dbReference type="EMBL" id="MPNT01000018">
    <property type="protein sequence ID" value="OJZ71310.1"/>
    <property type="molecule type" value="Genomic_DNA"/>
</dbReference>